<dbReference type="EMBL" id="GG662464">
    <property type="protein sequence ID" value="EAS03912.2"/>
    <property type="molecule type" value="Genomic_DNA"/>
</dbReference>
<keyword evidence="6" id="KW-1185">Reference proteome</keyword>
<dbReference type="PANTHER" id="PTHR24366:SF96">
    <property type="entry name" value="LEUCINE RICH REPEAT CONTAINING 53"/>
    <property type="match status" value="1"/>
</dbReference>
<dbReference type="Pfam" id="PF13855">
    <property type="entry name" value="LRR_8"/>
    <property type="match status" value="1"/>
</dbReference>
<dbReference type="InterPro" id="IPR001611">
    <property type="entry name" value="Leu-rich_rpt"/>
</dbReference>
<protein>
    <submittedName>
        <fullName evidence="5">Ankyrin repeat protein</fullName>
    </submittedName>
</protein>
<dbReference type="GeneID" id="7823420"/>
<keyword evidence="2" id="KW-0677">Repeat</keyword>
<dbReference type="STRING" id="312017.I7MI57"/>
<dbReference type="PANTHER" id="PTHR24366">
    <property type="entry name" value="IG(IMMUNOGLOBULIN) AND LRR(LEUCINE RICH REPEAT) DOMAINS"/>
    <property type="match status" value="1"/>
</dbReference>
<dbReference type="InterPro" id="IPR036770">
    <property type="entry name" value="Ankyrin_rpt-contain_sf"/>
</dbReference>
<dbReference type="InterPro" id="IPR002110">
    <property type="entry name" value="Ankyrin_rpt"/>
</dbReference>
<dbReference type="SUPFAM" id="SSF52058">
    <property type="entry name" value="L domain-like"/>
    <property type="match status" value="1"/>
</dbReference>
<evidence type="ECO:0000256" key="3">
    <source>
        <dbReference type="PROSITE-ProRule" id="PRU00023"/>
    </source>
</evidence>
<dbReference type="Gene3D" id="1.25.40.20">
    <property type="entry name" value="Ankyrin repeat-containing domain"/>
    <property type="match status" value="1"/>
</dbReference>
<feature type="region of interest" description="Disordered" evidence="4">
    <location>
        <begin position="31"/>
        <end position="52"/>
    </location>
</feature>
<sequence length="1611" mass="187953">MIREKLTGRSPKGNLKQLMISSENLNALQKMQQSNKITTPSQQSKNEQNNGNVRIEKSLKKIDSSQKMSLFPPSISLEKSKSTENPIDRQIKDKQISFQCKSLTTSLRTNQDDSDPFGFGQIKKQHQTDFMAQQLKNINLTSISIKNNFNQQNYPQIEVFTSSFIEGESNKNQIQNQTEKSNPNKQSPNLVGFSLAITKKEYTHLSNFVNAKDWKKITKLELSQNKLQDIPYEIFELSELRSLKLDNNYIKSIPDLVFDKFTELREFSISNNLVKYIPVSIQKSQYLTTVDFGLNHIEVIPEEIFNLPQLSVLNLTSNDFEYIPSSIIKVESTLKEFSIDWFRYANPPMNITQNESAIQILIAAVKKDLYNSNSQKNLDNIRIDNLKMPCSTSVFRYNSQTASQKNLSNGDSNSIQNNNNQDKNMESFLQNIDFTNQTFSFLKFLRAYSKVFDLYRVVSPESGGTLVHQAVYNEDVGALQSLLNYDFQQFINPLDKQCHSPLSLAIKEEQYYCAKILIYRGADVNIGSGFSGSSCLLLAVGKLQYYLVKDLIDRGANINHLDKEKNSCMHILFKVFENNPKEAARIGDLLLENFADPNILNQNKWSPLHIAAKKGYLLAIQYAFNYNKMQALLNKQDNKSNPDFLQKTDHNYESKLNQEKIKILFKIYQKGGEEKMNILHISCLNCFTDIVEYLILKENYNFTIRNRFDRTPYSFSQRHSTISKLLKRWEVRLTDFFINQDTIKVIENKMYDCQDDDQIQINPFQKSKAYNFYDQINQNSRLSVLNNSQQNQNQMAERSLIYINNQEYQENNNKKIEHSNPQLQILNQFKHNNNSIAYFNSYYSPYQNDKILDINEFKTINSENHLNKKQTNNKQSSKTASNIEKNYETEFKNQQQNYLDDQFNSTHIKKTESLNQLKEQTSLHQSCFNSFQEKDNQHYLGSFIIQSSLQAFRKSREDFQKYQNKMYPIRTLPQHQQNKVQNLLESFSNDNLNSESALNASDELATINNYATNNQQNQSQQLTQYTDLQNNYLNQNQIQKSQISTNLTHLINQKNKHQTNQAFNSNNNKFDLAEIDFSQELVSEEQGVKASQIFSWTKLQPKLIQDKLQEEKNNNKCDIKTEDLDSLEESSIKQLNGNSNPKIFQKSKNQNLYFKTNCAKPSKLCDVIQDTEKLKELLEESFEESLSSCGEGEQNIDELQENFEESLNESFSLRTMPYSPNNLKHIQPILGQLTPNDDVQNEQNNKYKKVINSAPQPIKIKKNYTENIKNVFKSNLSTLYNQKMIEPTEQAKGQNYIANQDMNNNEKIWNYNCFQLKTQKKIDQLLQSLKNLDFKIKNQEIVLNKKLESLSSIKDIESQLKGMLKELLTNNNFKDSFQIEVQNLQQSITSAITQFNLTINQIYLFLYNKNQQLSSQIYNLKMITNSQIKEIKLEKDWVNMQRSYLLQKIQDFRVLQIFFQQLFPQNNVLALYQQLDSFNQSNSLTQITQSERHFSNASFSSQKRDSFQSSFQIMNTQYQPTQLNQNYDECLMLTNPLYYYETVQRVQQQFLNPSSKNQILNETQLMQTLPTEEEYDSCQIEQPSIRFTQYNLQKPKVSSLQKRFSFSQQIQ</sequence>
<evidence type="ECO:0000313" key="5">
    <source>
        <dbReference type="EMBL" id="EAS03912.2"/>
    </source>
</evidence>
<dbReference type="PROSITE" id="PS51450">
    <property type="entry name" value="LRR"/>
    <property type="match status" value="1"/>
</dbReference>
<evidence type="ECO:0000313" key="6">
    <source>
        <dbReference type="Proteomes" id="UP000009168"/>
    </source>
</evidence>
<dbReference type="PROSITE" id="PS50088">
    <property type="entry name" value="ANK_REPEAT"/>
    <property type="match status" value="1"/>
</dbReference>
<dbReference type="Gene3D" id="3.80.10.10">
    <property type="entry name" value="Ribonuclease Inhibitor"/>
    <property type="match status" value="1"/>
</dbReference>
<dbReference type="SMART" id="SM00248">
    <property type="entry name" value="ANK"/>
    <property type="match status" value="5"/>
</dbReference>
<dbReference type="eggNOG" id="KOG0504">
    <property type="taxonomic scope" value="Eukaryota"/>
</dbReference>
<dbReference type="KEGG" id="tet:TTHERM_00455510"/>
<dbReference type="OrthoDB" id="2187496at2759"/>
<accession>I7MI57</accession>
<dbReference type="InParanoid" id="I7MI57"/>
<dbReference type="eggNOG" id="KOG0619">
    <property type="taxonomic scope" value="Eukaryota"/>
</dbReference>
<organism evidence="5 6">
    <name type="scientific">Tetrahymena thermophila (strain SB210)</name>
    <dbReference type="NCBI Taxonomy" id="312017"/>
    <lineage>
        <taxon>Eukaryota</taxon>
        <taxon>Sar</taxon>
        <taxon>Alveolata</taxon>
        <taxon>Ciliophora</taxon>
        <taxon>Intramacronucleata</taxon>
        <taxon>Oligohymenophorea</taxon>
        <taxon>Hymenostomatida</taxon>
        <taxon>Tetrahymenina</taxon>
        <taxon>Tetrahymenidae</taxon>
        <taxon>Tetrahymena</taxon>
    </lineage>
</organism>
<dbReference type="InterPro" id="IPR003591">
    <property type="entry name" value="Leu-rich_rpt_typical-subtyp"/>
</dbReference>
<evidence type="ECO:0000256" key="4">
    <source>
        <dbReference type="SAM" id="MobiDB-lite"/>
    </source>
</evidence>
<name>I7MI57_TETTS</name>
<gene>
    <name evidence="5" type="ORF">TTHERM_00455510</name>
</gene>
<dbReference type="InterPro" id="IPR032675">
    <property type="entry name" value="LRR_dom_sf"/>
</dbReference>
<keyword evidence="1" id="KW-0433">Leucine-rich repeat</keyword>
<keyword evidence="3" id="KW-0040">ANK repeat</keyword>
<reference evidence="6" key="1">
    <citation type="journal article" date="2006" name="PLoS Biol.">
        <title>Macronuclear genome sequence of the ciliate Tetrahymena thermophila, a model eukaryote.</title>
        <authorList>
            <person name="Eisen J.A."/>
            <person name="Coyne R.S."/>
            <person name="Wu M."/>
            <person name="Wu D."/>
            <person name="Thiagarajan M."/>
            <person name="Wortman J.R."/>
            <person name="Badger J.H."/>
            <person name="Ren Q."/>
            <person name="Amedeo P."/>
            <person name="Jones K.M."/>
            <person name="Tallon L.J."/>
            <person name="Delcher A.L."/>
            <person name="Salzberg S.L."/>
            <person name="Silva J.C."/>
            <person name="Haas B.J."/>
            <person name="Majoros W.H."/>
            <person name="Farzad M."/>
            <person name="Carlton J.M."/>
            <person name="Smith R.K. Jr."/>
            <person name="Garg J."/>
            <person name="Pearlman R.E."/>
            <person name="Karrer K.M."/>
            <person name="Sun L."/>
            <person name="Manning G."/>
            <person name="Elde N.C."/>
            <person name="Turkewitz A.P."/>
            <person name="Asai D.J."/>
            <person name="Wilkes D.E."/>
            <person name="Wang Y."/>
            <person name="Cai H."/>
            <person name="Collins K."/>
            <person name="Stewart B.A."/>
            <person name="Lee S.R."/>
            <person name="Wilamowska K."/>
            <person name="Weinberg Z."/>
            <person name="Ruzzo W.L."/>
            <person name="Wloga D."/>
            <person name="Gaertig J."/>
            <person name="Frankel J."/>
            <person name="Tsao C.-C."/>
            <person name="Gorovsky M.A."/>
            <person name="Keeling P.J."/>
            <person name="Waller R.F."/>
            <person name="Patron N.J."/>
            <person name="Cherry J.M."/>
            <person name="Stover N.A."/>
            <person name="Krieger C.J."/>
            <person name="del Toro C."/>
            <person name="Ryder H.F."/>
            <person name="Williamson S.C."/>
            <person name="Barbeau R.A."/>
            <person name="Hamilton E.P."/>
            <person name="Orias E."/>
        </authorList>
    </citation>
    <scope>NUCLEOTIDE SEQUENCE [LARGE SCALE GENOMIC DNA]</scope>
    <source>
        <strain evidence="6">SB210</strain>
    </source>
</reference>
<evidence type="ECO:0000256" key="2">
    <source>
        <dbReference type="ARBA" id="ARBA00022737"/>
    </source>
</evidence>
<dbReference type="SUPFAM" id="SSF48403">
    <property type="entry name" value="Ankyrin repeat"/>
    <property type="match status" value="1"/>
</dbReference>
<dbReference type="RefSeq" id="XP_001024157.2">
    <property type="nucleotide sequence ID" value="XM_001024157.2"/>
</dbReference>
<dbReference type="SMART" id="SM00369">
    <property type="entry name" value="LRR_TYP"/>
    <property type="match status" value="3"/>
</dbReference>
<feature type="repeat" description="ANK" evidence="3">
    <location>
        <begin position="531"/>
        <end position="563"/>
    </location>
</feature>
<evidence type="ECO:0000256" key="1">
    <source>
        <dbReference type="ARBA" id="ARBA00022614"/>
    </source>
</evidence>
<dbReference type="Proteomes" id="UP000009168">
    <property type="component" value="Unassembled WGS sequence"/>
</dbReference>
<proteinExistence type="predicted"/>